<evidence type="ECO:0008006" key="4">
    <source>
        <dbReference type="Google" id="ProtNLM"/>
    </source>
</evidence>
<keyword evidence="3" id="KW-1185">Reference proteome</keyword>
<dbReference type="EMBL" id="BSOJ01000012">
    <property type="protein sequence ID" value="GLR26228.1"/>
    <property type="molecule type" value="Genomic_DNA"/>
</dbReference>
<feature type="transmembrane region" description="Helical" evidence="1">
    <location>
        <begin position="375"/>
        <end position="397"/>
    </location>
</feature>
<dbReference type="RefSeq" id="WP_284280727.1">
    <property type="nucleotide sequence ID" value="NZ_BSOJ01000012.1"/>
</dbReference>
<keyword evidence="1" id="KW-0472">Membrane</keyword>
<dbReference type="Proteomes" id="UP001156664">
    <property type="component" value="Unassembled WGS sequence"/>
</dbReference>
<feature type="transmembrane region" description="Helical" evidence="1">
    <location>
        <begin position="417"/>
        <end position="439"/>
    </location>
</feature>
<organism evidence="2 3">
    <name type="scientific">Limnobacter litoralis</name>
    <dbReference type="NCBI Taxonomy" id="481366"/>
    <lineage>
        <taxon>Bacteria</taxon>
        <taxon>Pseudomonadati</taxon>
        <taxon>Pseudomonadota</taxon>
        <taxon>Betaproteobacteria</taxon>
        <taxon>Burkholderiales</taxon>
        <taxon>Burkholderiaceae</taxon>
        <taxon>Limnobacter</taxon>
    </lineage>
</organism>
<evidence type="ECO:0000313" key="2">
    <source>
        <dbReference type="EMBL" id="GLR26228.1"/>
    </source>
</evidence>
<feature type="transmembrane region" description="Helical" evidence="1">
    <location>
        <begin position="15"/>
        <end position="34"/>
    </location>
</feature>
<sequence length="587" mass="66096">MALTAANNTRLSRRLLWGVILLYILPGLFARAPWKPDDAIGFGQGFYFATHGIQHWSFSQIGDRLFTEEGLLGAWLSGGLGKLALLVNLPWRWLDDAMRLGNAVWLILAGWAIWNTAYRLARRVELQPEDPLGTAPTRVDYARSVADASVLCLLATLGLLVRSHMQGAELPELAGLSILLLGYVRSLDRPIGAGWMIGWGLAIAYFARGWSHALPFLLVLMLNSSSHNSLRFGQLRRMMRAALVFGVAFGLWFFWLLSNQQGQAWWDGWNHWNANRFLLLDPEKSLDKNTLINTVKTASWFLWPILPMSAWTVWRYRGAFREPALRIPFAAAAAGVLVVCITNPSEEANYFPLLAPLSVLAALGLSTMRRGLTSLIDWFAVICFTFGAVLVWLGWSAATFGYPAQLARNFERLSPGYIPGVVGLELAMALLASYAWVRLIIWRTSAGPRALWRPMILSSGGITLIWFLLMTLWIPRINYAKTFQPLGEAIADFVPPDTNGKISCIEDYNLGFAQRATLQYHSLRKFVNVDHNAKSKRCTFLLLQDDTDVHLVSKSILEADNPLGWQLIWAGNRNSDRRERFYLYTRH</sequence>
<proteinExistence type="predicted"/>
<accession>A0ABQ5YNQ7</accession>
<feature type="transmembrane region" description="Helical" evidence="1">
    <location>
        <begin position="241"/>
        <end position="258"/>
    </location>
</feature>
<feature type="transmembrane region" description="Helical" evidence="1">
    <location>
        <begin position="451"/>
        <end position="474"/>
    </location>
</feature>
<protein>
    <recommendedName>
        <fullName evidence="4">Glycosyltransferase</fullName>
    </recommendedName>
</protein>
<feature type="transmembrane region" description="Helical" evidence="1">
    <location>
        <begin position="103"/>
        <end position="121"/>
    </location>
</feature>
<gene>
    <name evidence="2" type="ORF">GCM10007875_13160</name>
</gene>
<keyword evidence="1" id="KW-0812">Transmembrane</keyword>
<evidence type="ECO:0000256" key="1">
    <source>
        <dbReference type="SAM" id="Phobius"/>
    </source>
</evidence>
<feature type="transmembrane region" description="Helical" evidence="1">
    <location>
        <begin position="196"/>
        <end position="220"/>
    </location>
</feature>
<reference evidence="3" key="1">
    <citation type="journal article" date="2019" name="Int. J. Syst. Evol. Microbiol.">
        <title>The Global Catalogue of Microorganisms (GCM) 10K type strain sequencing project: providing services to taxonomists for standard genome sequencing and annotation.</title>
        <authorList>
            <consortium name="The Broad Institute Genomics Platform"/>
            <consortium name="The Broad Institute Genome Sequencing Center for Infectious Disease"/>
            <person name="Wu L."/>
            <person name="Ma J."/>
        </authorList>
    </citation>
    <scope>NUCLEOTIDE SEQUENCE [LARGE SCALE GENOMIC DNA]</scope>
    <source>
        <strain evidence="3">NBRC 105857</strain>
    </source>
</reference>
<evidence type="ECO:0000313" key="3">
    <source>
        <dbReference type="Proteomes" id="UP001156664"/>
    </source>
</evidence>
<name>A0ABQ5YNQ7_9BURK</name>
<comment type="caution">
    <text evidence="2">The sequence shown here is derived from an EMBL/GenBank/DDBJ whole genome shotgun (WGS) entry which is preliminary data.</text>
</comment>
<keyword evidence="1" id="KW-1133">Transmembrane helix</keyword>